<sequence length="139" mass="17082">MLGNSYPNGGANYRKPWFSNTMRYLRTNFEQSLIVAVIIIGARSTRMEKTDLLSLRRDHHHDEYSTLLMISSRHGGKFDFDFDYEFDFLFHCEFDFNFDYEFDFLFHCEFDFNFDYEFDFLFHCELDLDFDYEFDFLFH</sequence>
<protein>
    <submittedName>
        <fullName evidence="1">Uncharacterized protein</fullName>
    </submittedName>
</protein>
<gene>
    <name evidence="1" type="ORF">NTEN_LOCUS15862</name>
</gene>
<dbReference type="Proteomes" id="UP000479000">
    <property type="component" value="Unassembled WGS sequence"/>
</dbReference>
<reference evidence="1 2" key="1">
    <citation type="submission" date="2020-02" db="EMBL/GenBank/DDBJ databases">
        <authorList>
            <person name="Ferguson B K."/>
        </authorList>
    </citation>
    <scope>NUCLEOTIDE SEQUENCE [LARGE SCALE GENOMIC DNA]</scope>
</reference>
<accession>A0A6H5H5P4</accession>
<evidence type="ECO:0000313" key="1">
    <source>
        <dbReference type="EMBL" id="CAB0010869.1"/>
    </source>
</evidence>
<dbReference type="EMBL" id="CADCXU010023359">
    <property type="protein sequence ID" value="CAB0010869.1"/>
    <property type="molecule type" value="Genomic_DNA"/>
</dbReference>
<evidence type="ECO:0000313" key="2">
    <source>
        <dbReference type="Proteomes" id="UP000479000"/>
    </source>
</evidence>
<name>A0A6H5H5P4_9HEMI</name>
<keyword evidence="2" id="KW-1185">Reference proteome</keyword>
<dbReference type="AlphaFoldDB" id="A0A6H5H5P4"/>
<organism evidence="1 2">
    <name type="scientific">Nesidiocoris tenuis</name>
    <dbReference type="NCBI Taxonomy" id="355587"/>
    <lineage>
        <taxon>Eukaryota</taxon>
        <taxon>Metazoa</taxon>
        <taxon>Ecdysozoa</taxon>
        <taxon>Arthropoda</taxon>
        <taxon>Hexapoda</taxon>
        <taxon>Insecta</taxon>
        <taxon>Pterygota</taxon>
        <taxon>Neoptera</taxon>
        <taxon>Paraneoptera</taxon>
        <taxon>Hemiptera</taxon>
        <taxon>Heteroptera</taxon>
        <taxon>Panheteroptera</taxon>
        <taxon>Cimicomorpha</taxon>
        <taxon>Miridae</taxon>
        <taxon>Dicyphina</taxon>
        <taxon>Nesidiocoris</taxon>
    </lineage>
</organism>
<proteinExistence type="predicted"/>
<feature type="non-terminal residue" evidence="1">
    <location>
        <position position="139"/>
    </location>
</feature>